<evidence type="ECO:0000313" key="2">
    <source>
        <dbReference type="EMBL" id="ETR72766.1"/>
    </source>
</evidence>
<dbReference type="Pfam" id="PF13338">
    <property type="entry name" value="AbiEi_4"/>
    <property type="match status" value="1"/>
</dbReference>
<accession>A0A1V1PDB1</accession>
<sequence>MHNTSKNLRYCAMSNNTKSYQKLFQTVSLQDGYFTTKQAIDAGYKTNTHSYHIKTGNWIREHRGIYRLKNYPSGERPDLMLWYLWSRNRNEEAQGVYSHETALAIHDISDVNPDKLHMTVPKNFRRNSAKPDIIKLHLSTLKSNEVDYIHGVRVTKPLKTIVDIIKDEKLTDDLIKQAVFEATNKGMISKDALEKIKRDYPILNIEDRNL</sequence>
<name>A0A1V1PDB1_9BACT</name>
<evidence type="ECO:0000313" key="3">
    <source>
        <dbReference type="Proteomes" id="UP000189670"/>
    </source>
</evidence>
<proteinExistence type="predicted"/>
<organism evidence="2 3">
    <name type="scientific">Candidatus Magnetoglobus multicellularis str. Araruama</name>
    <dbReference type="NCBI Taxonomy" id="890399"/>
    <lineage>
        <taxon>Bacteria</taxon>
        <taxon>Pseudomonadati</taxon>
        <taxon>Thermodesulfobacteriota</taxon>
        <taxon>Desulfobacteria</taxon>
        <taxon>Desulfobacterales</taxon>
        <taxon>Desulfobacteraceae</taxon>
        <taxon>Candidatus Magnetoglobus</taxon>
    </lineage>
</organism>
<comment type="caution">
    <text evidence="2">The sequence shown here is derived from an EMBL/GenBank/DDBJ whole genome shotgun (WGS) entry which is preliminary data.</text>
</comment>
<dbReference type="InterPro" id="IPR025159">
    <property type="entry name" value="AbiEi_N"/>
</dbReference>
<evidence type="ECO:0000259" key="1">
    <source>
        <dbReference type="Pfam" id="PF13338"/>
    </source>
</evidence>
<dbReference type="EMBL" id="ATBP01000114">
    <property type="protein sequence ID" value="ETR72766.1"/>
    <property type="molecule type" value="Genomic_DNA"/>
</dbReference>
<dbReference type="AlphaFoldDB" id="A0A1V1PDB1"/>
<feature type="domain" description="AbiEi antitoxin N-terminal" evidence="1">
    <location>
        <begin position="21"/>
        <end position="68"/>
    </location>
</feature>
<reference evidence="3" key="1">
    <citation type="submission" date="2012-11" db="EMBL/GenBank/DDBJ databases">
        <authorList>
            <person name="Lucero-Rivera Y.E."/>
            <person name="Tovar-Ramirez D."/>
        </authorList>
    </citation>
    <scope>NUCLEOTIDE SEQUENCE [LARGE SCALE GENOMIC DNA]</scope>
    <source>
        <strain evidence="3">Araruama</strain>
    </source>
</reference>
<protein>
    <recommendedName>
        <fullName evidence="1">AbiEi antitoxin N-terminal domain-containing protein</fullName>
    </recommendedName>
</protein>
<dbReference type="Proteomes" id="UP000189670">
    <property type="component" value="Unassembled WGS sequence"/>
</dbReference>
<gene>
    <name evidence="2" type="ORF">OMM_01455</name>
</gene>